<sequence>MDNAHVPTQEQINNPEGLQTGPKSPSADGNEPEHTNPNSSEVQLPDLLHSDLSSNRGEKEIYKDGSVDVEQADIIRYLRLVIEENQLLHQAAQAIEPGVPAHEVNEIAMKIRAELQLGQDNSPYAEVKIHWPTNKFQIFRKTFSKVLISVDRSALALTPAMTPQHPMWTLGLILVILGTGLNQFFAPRLPGIYLSVTFAQMVAFPLGCLMARILPTRVFGFGKYSFTLNPGPFNKNRVFYFQMANASWGGAYASDMIAVLRVKEFYNNDALAGTFGFQLTLILSTQLMGYSIAGLTRSVPARDGELPIVYHGVLEDLFLNPFFVIKVWWDMLLEITVLRALHAKDDNLPVHGWKISRMNFFFAYHIWDFLSYFNWTTWIAPNNVKLAIITGTVSGLGLNPFPTLDWNFMYTDPIVTPLWSILNSYGGMLIGFVIICVIYFKNMMFTAYLPVNSNAAEITFISIFTTPSGVFDRMGKRYNASRVLNEHGVLDEAQYQAYSPPFMSASHSVLYFGFMALYSSTLVHAALHYRKYFMRGYYYFVSSWKASRLFKKFRPTESPTQKSEKERLMENTQDDIHYRLMKAYPEVPEWWFMLIGVIAVTLAVLMIEYYKTDMPIWGIVFAYAIALLLIIPSGIMEAVASTSAPLNVRIPVLSELIGGYALAGRPIANMLFKSYGFVTMSQALSYASDMKLAHYVKIPPKALFAGQTAATVLSAFVSMAVLDWQIAQFPDLCSPTQRLHFTCPTYGSYFTASVLWGLVAPARMFSNSGALYKFCMYGFLIGAIAPFIPWALSKKYPRAGWKFVHTPVIISGLLAYAPLSIAYYTPAIPLAIFFQHFVKRRYTAWYEKYALTLTAGIGGGIAIFGLIYFFAFQMNGKDYDWPKYLLIRFLNPQVGNTIYSAGCDGQECTLKEVPQDGFGPTTWS</sequence>
<evidence type="ECO:0000313" key="12">
    <source>
        <dbReference type="Proteomes" id="UP000001072"/>
    </source>
</evidence>
<evidence type="ECO:0000256" key="9">
    <source>
        <dbReference type="SAM" id="MobiDB-lite"/>
    </source>
</evidence>
<dbReference type="VEuPathDB" id="FungiDB:MELLADRAFT_94692"/>
<keyword evidence="4 10" id="KW-0812">Transmembrane</keyword>
<dbReference type="eggNOG" id="KOG2262">
    <property type="taxonomic scope" value="Eukaryota"/>
</dbReference>
<organism evidence="12">
    <name type="scientific">Melampsora larici-populina (strain 98AG31 / pathotype 3-4-7)</name>
    <name type="common">Poplar leaf rust fungus</name>
    <dbReference type="NCBI Taxonomy" id="747676"/>
    <lineage>
        <taxon>Eukaryota</taxon>
        <taxon>Fungi</taxon>
        <taxon>Dikarya</taxon>
        <taxon>Basidiomycota</taxon>
        <taxon>Pucciniomycotina</taxon>
        <taxon>Pucciniomycetes</taxon>
        <taxon>Pucciniales</taxon>
        <taxon>Melampsoraceae</taxon>
        <taxon>Melampsora</taxon>
    </lineage>
</organism>
<dbReference type="EMBL" id="GL883160">
    <property type="protein sequence ID" value="EGF99343.1"/>
    <property type="molecule type" value="Genomic_DNA"/>
</dbReference>
<evidence type="ECO:0000256" key="6">
    <source>
        <dbReference type="ARBA" id="ARBA00022927"/>
    </source>
</evidence>
<dbReference type="GO" id="GO:0016020">
    <property type="term" value="C:membrane"/>
    <property type="evidence" value="ECO:0007669"/>
    <property type="project" value="UniProtKB-SubCell"/>
</dbReference>
<comment type="subcellular location">
    <subcellularLocation>
        <location evidence="1">Membrane</location>
        <topology evidence="1">Multi-pass membrane protein</topology>
    </subcellularLocation>
</comment>
<feature type="compositionally biased region" description="Polar residues" evidence="9">
    <location>
        <begin position="1"/>
        <end position="23"/>
    </location>
</feature>
<feature type="transmembrane region" description="Helical" evidence="10">
    <location>
        <begin position="746"/>
        <end position="762"/>
    </location>
</feature>
<dbReference type="GeneID" id="18936961"/>
<feature type="transmembrane region" description="Helical" evidence="10">
    <location>
        <begin position="192"/>
        <end position="214"/>
    </location>
</feature>
<dbReference type="InParanoid" id="F4S7L9"/>
<keyword evidence="12" id="KW-1185">Reference proteome</keyword>
<dbReference type="NCBIfam" id="TIGR00728">
    <property type="entry name" value="OPT_sfam"/>
    <property type="match status" value="1"/>
</dbReference>
<dbReference type="KEGG" id="mlr:MELLADRAFT_94692"/>
<evidence type="ECO:0000256" key="8">
    <source>
        <dbReference type="ARBA" id="ARBA00023136"/>
    </source>
</evidence>
<dbReference type="GO" id="GO:0015031">
    <property type="term" value="P:protein transport"/>
    <property type="evidence" value="ECO:0007669"/>
    <property type="project" value="UniProtKB-KW"/>
</dbReference>
<feature type="transmembrane region" description="Helical" evidence="10">
    <location>
        <begin position="167"/>
        <end position="186"/>
    </location>
</feature>
<keyword evidence="3" id="KW-0813">Transport</keyword>
<evidence type="ECO:0000313" key="11">
    <source>
        <dbReference type="EMBL" id="EGF99343.1"/>
    </source>
</evidence>
<evidence type="ECO:0000256" key="3">
    <source>
        <dbReference type="ARBA" id="ARBA00022448"/>
    </source>
</evidence>
<feature type="transmembrane region" description="Helical" evidence="10">
    <location>
        <begin position="509"/>
        <end position="527"/>
    </location>
</feature>
<dbReference type="PANTHER" id="PTHR22601">
    <property type="entry name" value="ISP4 LIKE PROTEIN"/>
    <property type="match status" value="1"/>
</dbReference>
<comment type="similarity">
    <text evidence="2">Belongs to the oligopeptide OPT transporter family.</text>
</comment>
<feature type="transmembrane region" description="Helical" evidence="10">
    <location>
        <begin position="590"/>
        <end position="610"/>
    </location>
</feature>
<dbReference type="Proteomes" id="UP000001072">
    <property type="component" value="Unassembled WGS sequence"/>
</dbReference>
<dbReference type="Pfam" id="PF03169">
    <property type="entry name" value="OPT"/>
    <property type="match status" value="1"/>
</dbReference>
<dbReference type="InterPro" id="IPR004813">
    <property type="entry name" value="OPT"/>
</dbReference>
<evidence type="ECO:0000256" key="4">
    <source>
        <dbReference type="ARBA" id="ARBA00022692"/>
    </source>
</evidence>
<proteinExistence type="inferred from homology"/>
<gene>
    <name evidence="11" type="ORF">MELLADRAFT_94692</name>
</gene>
<dbReference type="AlphaFoldDB" id="F4S7L9"/>
<keyword evidence="5" id="KW-0571">Peptide transport</keyword>
<protein>
    <submittedName>
        <fullName evidence="11">Putative oligopeptide transporter</fullName>
    </submittedName>
</protein>
<accession>F4S7L9</accession>
<name>F4S7L9_MELLP</name>
<dbReference type="NCBIfam" id="TIGR00727">
    <property type="entry name" value="ISP4_OPT"/>
    <property type="match status" value="1"/>
</dbReference>
<dbReference type="GO" id="GO:0035673">
    <property type="term" value="F:oligopeptide transmembrane transporter activity"/>
    <property type="evidence" value="ECO:0007669"/>
    <property type="project" value="InterPro"/>
</dbReference>
<evidence type="ECO:0000256" key="1">
    <source>
        <dbReference type="ARBA" id="ARBA00004141"/>
    </source>
</evidence>
<feature type="transmembrane region" description="Helical" evidence="10">
    <location>
        <begin position="418"/>
        <end position="440"/>
    </location>
</feature>
<keyword evidence="6" id="KW-0653">Protein transport</keyword>
<feature type="transmembrane region" description="Helical" evidence="10">
    <location>
        <begin position="774"/>
        <end position="793"/>
    </location>
</feature>
<keyword evidence="8 10" id="KW-0472">Membrane</keyword>
<evidence type="ECO:0000256" key="5">
    <source>
        <dbReference type="ARBA" id="ARBA00022856"/>
    </source>
</evidence>
<evidence type="ECO:0000256" key="7">
    <source>
        <dbReference type="ARBA" id="ARBA00022989"/>
    </source>
</evidence>
<evidence type="ECO:0000256" key="10">
    <source>
        <dbReference type="SAM" id="Phobius"/>
    </source>
</evidence>
<keyword evidence="7 10" id="KW-1133">Transmembrane helix</keyword>
<reference evidence="12" key="1">
    <citation type="journal article" date="2011" name="Proc. Natl. Acad. Sci. U.S.A.">
        <title>Obligate biotrophy features unraveled by the genomic analysis of rust fungi.</title>
        <authorList>
            <person name="Duplessis S."/>
            <person name="Cuomo C.A."/>
            <person name="Lin Y.-C."/>
            <person name="Aerts A."/>
            <person name="Tisserant E."/>
            <person name="Veneault-Fourrey C."/>
            <person name="Joly D.L."/>
            <person name="Hacquard S."/>
            <person name="Amselem J."/>
            <person name="Cantarel B.L."/>
            <person name="Chiu R."/>
            <person name="Coutinho P.M."/>
            <person name="Feau N."/>
            <person name="Field M."/>
            <person name="Frey P."/>
            <person name="Gelhaye E."/>
            <person name="Goldberg J."/>
            <person name="Grabherr M.G."/>
            <person name="Kodira C.D."/>
            <person name="Kohler A."/>
            <person name="Kuees U."/>
            <person name="Lindquist E.A."/>
            <person name="Lucas S.M."/>
            <person name="Mago R."/>
            <person name="Mauceli E."/>
            <person name="Morin E."/>
            <person name="Murat C."/>
            <person name="Pangilinan J.L."/>
            <person name="Park R."/>
            <person name="Pearson M."/>
            <person name="Quesneville H."/>
            <person name="Rouhier N."/>
            <person name="Sakthikumar S."/>
            <person name="Salamov A.A."/>
            <person name="Schmutz J."/>
            <person name="Selles B."/>
            <person name="Shapiro H."/>
            <person name="Tanguay P."/>
            <person name="Tuskan G.A."/>
            <person name="Henrissat B."/>
            <person name="Van de Peer Y."/>
            <person name="Rouze P."/>
            <person name="Ellis J.G."/>
            <person name="Dodds P.N."/>
            <person name="Schein J.E."/>
            <person name="Zhong S."/>
            <person name="Hamelin R.C."/>
            <person name="Grigoriev I.V."/>
            <person name="Szabo L.J."/>
            <person name="Martin F."/>
        </authorList>
    </citation>
    <scope>NUCLEOTIDE SEQUENCE [LARGE SCALE GENOMIC DNA]</scope>
    <source>
        <strain evidence="12">98AG31 / pathotype 3-4-7</strain>
    </source>
</reference>
<feature type="transmembrane region" description="Helical" evidence="10">
    <location>
        <begin position="616"/>
        <end position="640"/>
    </location>
</feature>
<feature type="transmembrane region" description="Helical" evidence="10">
    <location>
        <begin position="849"/>
        <end position="871"/>
    </location>
</feature>
<evidence type="ECO:0000256" key="2">
    <source>
        <dbReference type="ARBA" id="ARBA00008807"/>
    </source>
</evidence>
<dbReference type="InterPro" id="IPR004648">
    <property type="entry name" value="Oligpept_transpt"/>
</dbReference>
<dbReference type="RefSeq" id="XP_007417367.1">
    <property type="nucleotide sequence ID" value="XM_007417305.1"/>
</dbReference>
<feature type="transmembrane region" description="Helical" evidence="10">
    <location>
        <begin position="702"/>
        <end position="726"/>
    </location>
</feature>
<feature type="transmembrane region" description="Helical" evidence="10">
    <location>
        <begin position="813"/>
        <end position="837"/>
    </location>
</feature>
<feature type="region of interest" description="Disordered" evidence="9">
    <location>
        <begin position="1"/>
        <end position="45"/>
    </location>
</feature>
<dbReference type="HOGENOM" id="CLU_004965_1_0_1"/>
<dbReference type="OrthoDB" id="9986677at2759"/>